<evidence type="ECO:0000313" key="4">
    <source>
        <dbReference type="EMBL" id="GHP03976.1"/>
    </source>
</evidence>
<sequence length="117" mass="13486">MVQRLTYRRRKSYATRSNKTRVLRTPGGQLQIQYTKKRVSGPKCAKSGQVIHGVKHVRPWEMSKNRMNKKEKTVHRAYGGCLSHGVVRDRVVRAFLTEEAKIVKKVQKLAAKADKKK</sequence>
<dbReference type="GO" id="GO:1990904">
    <property type="term" value="C:ribonucleoprotein complex"/>
    <property type="evidence" value="ECO:0007669"/>
    <property type="project" value="UniProtKB-KW"/>
</dbReference>
<dbReference type="Proteomes" id="UP000660262">
    <property type="component" value="Unassembled WGS sequence"/>
</dbReference>
<dbReference type="InterPro" id="IPR008195">
    <property type="entry name" value="Ribosomal_eL34"/>
</dbReference>
<dbReference type="Gene3D" id="6.20.370.70">
    <property type="match status" value="1"/>
</dbReference>
<dbReference type="GO" id="GO:0003735">
    <property type="term" value="F:structural constituent of ribosome"/>
    <property type="evidence" value="ECO:0007669"/>
    <property type="project" value="InterPro"/>
</dbReference>
<keyword evidence="2 4" id="KW-0689">Ribosomal protein</keyword>
<comment type="caution">
    <text evidence="4">The sequence shown here is derived from an EMBL/GenBank/DDBJ whole genome shotgun (WGS) entry which is preliminary data.</text>
</comment>
<gene>
    <name evidence="4" type="ORF">PPROV_000273000</name>
</gene>
<reference evidence="4" key="1">
    <citation type="submission" date="2020-10" db="EMBL/GenBank/DDBJ databases">
        <title>Unveiling of a novel bifunctional photoreceptor, Dualchrome1, isolated from a cosmopolitan green alga.</title>
        <authorList>
            <person name="Suzuki S."/>
            <person name="Kawachi M."/>
        </authorList>
    </citation>
    <scope>NUCLEOTIDE SEQUENCE</scope>
    <source>
        <strain evidence="4">NIES 2893</strain>
    </source>
</reference>
<evidence type="ECO:0000256" key="1">
    <source>
        <dbReference type="ARBA" id="ARBA00009875"/>
    </source>
</evidence>
<keyword evidence="3" id="KW-0687">Ribonucleoprotein</keyword>
<name>A0A830H9J3_9CHLO</name>
<dbReference type="PROSITE" id="PS01145">
    <property type="entry name" value="RIBOSOMAL_L34E"/>
    <property type="match status" value="1"/>
</dbReference>
<dbReference type="PANTHER" id="PTHR10759">
    <property type="entry name" value="60S RIBOSOMAL PROTEIN L34"/>
    <property type="match status" value="1"/>
</dbReference>
<keyword evidence="5" id="KW-1185">Reference proteome</keyword>
<evidence type="ECO:0000313" key="5">
    <source>
        <dbReference type="Proteomes" id="UP000660262"/>
    </source>
</evidence>
<dbReference type="GO" id="GO:0005840">
    <property type="term" value="C:ribosome"/>
    <property type="evidence" value="ECO:0007669"/>
    <property type="project" value="UniProtKB-KW"/>
</dbReference>
<organism evidence="4 5">
    <name type="scientific">Pycnococcus provasolii</name>
    <dbReference type="NCBI Taxonomy" id="41880"/>
    <lineage>
        <taxon>Eukaryota</taxon>
        <taxon>Viridiplantae</taxon>
        <taxon>Chlorophyta</taxon>
        <taxon>Pseudoscourfieldiophyceae</taxon>
        <taxon>Pseudoscourfieldiales</taxon>
        <taxon>Pycnococcaceae</taxon>
        <taxon>Pycnococcus</taxon>
    </lineage>
</organism>
<dbReference type="Gene3D" id="6.20.340.10">
    <property type="match status" value="1"/>
</dbReference>
<dbReference type="PRINTS" id="PR01250">
    <property type="entry name" value="RIBOSOMALL34"/>
</dbReference>
<evidence type="ECO:0000256" key="2">
    <source>
        <dbReference type="ARBA" id="ARBA00022980"/>
    </source>
</evidence>
<dbReference type="EMBL" id="BNJQ01000006">
    <property type="protein sequence ID" value="GHP03976.1"/>
    <property type="molecule type" value="Genomic_DNA"/>
</dbReference>
<dbReference type="AlphaFoldDB" id="A0A830H9J3"/>
<dbReference type="InterPro" id="IPR038562">
    <property type="entry name" value="Ribosomal_eL34_C_sf"/>
</dbReference>
<proteinExistence type="inferred from homology"/>
<evidence type="ECO:0000256" key="3">
    <source>
        <dbReference type="ARBA" id="ARBA00023274"/>
    </source>
</evidence>
<comment type="similarity">
    <text evidence="1">Belongs to the eukaryotic ribosomal protein eL34 family.</text>
</comment>
<dbReference type="InterPro" id="IPR018065">
    <property type="entry name" value="Ribosomal_eL34_CS"/>
</dbReference>
<accession>A0A830H9J3</accession>
<dbReference type="OrthoDB" id="2014006at2759"/>
<dbReference type="Pfam" id="PF01199">
    <property type="entry name" value="Ribosomal_L34e"/>
    <property type="match status" value="1"/>
</dbReference>
<protein>
    <submittedName>
        <fullName evidence="4">60S ribosomal protein L34</fullName>
    </submittedName>
</protein>
<dbReference type="GO" id="GO:0006412">
    <property type="term" value="P:translation"/>
    <property type="evidence" value="ECO:0007669"/>
    <property type="project" value="InterPro"/>
</dbReference>